<feature type="compositionally biased region" description="Polar residues" evidence="1">
    <location>
        <begin position="16"/>
        <end position="27"/>
    </location>
</feature>
<name>A0AAV4FCP2_9GAST</name>
<evidence type="ECO:0000313" key="3">
    <source>
        <dbReference type="Proteomes" id="UP000762676"/>
    </source>
</evidence>
<evidence type="ECO:0000313" key="2">
    <source>
        <dbReference type="EMBL" id="GFR71168.1"/>
    </source>
</evidence>
<gene>
    <name evidence="2" type="ORF">ElyMa_002089100</name>
</gene>
<dbReference type="Proteomes" id="UP000762676">
    <property type="component" value="Unassembled WGS sequence"/>
</dbReference>
<feature type="region of interest" description="Disordered" evidence="1">
    <location>
        <begin position="71"/>
        <end position="93"/>
    </location>
</feature>
<comment type="caution">
    <text evidence="2">The sequence shown here is derived from an EMBL/GenBank/DDBJ whole genome shotgun (WGS) entry which is preliminary data.</text>
</comment>
<evidence type="ECO:0000256" key="1">
    <source>
        <dbReference type="SAM" id="MobiDB-lite"/>
    </source>
</evidence>
<accession>A0AAV4FCP2</accession>
<dbReference type="AlphaFoldDB" id="A0AAV4FCP2"/>
<protein>
    <submittedName>
        <fullName evidence="2">Uncharacterized protein</fullName>
    </submittedName>
</protein>
<proteinExistence type="predicted"/>
<feature type="compositionally biased region" description="Gly residues" evidence="1">
    <location>
        <begin position="73"/>
        <end position="84"/>
    </location>
</feature>
<dbReference type="EMBL" id="BMAT01004261">
    <property type="protein sequence ID" value="GFR71168.1"/>
    <property type="molecule type" value="Genomic_DNA"/>
</dbReference>
<reference evidence="2 3" key="1">
    <citation type="journal article" date="2021" name="Elife">
        <title>Chloroplast acquisition without the gene transfer in kleptoplastic sea slugs, Plakobranchus ocellatus.</title>
        <authorList>
            <person name="Maeda T."/>
            <person name="Takahashi S."/>
            <person name="Yoshida T."/>
            <person name="Shimamura S."/>
            <person name="Takaki Y."/>
            <person name="Nagai Y."/>
            <person name="Toyoda A."/>
            <person name="Suzuki Y."/>
            <person name="Arimoto A."/>
            <person name="Ishii H."/>
            <person name="Satoh N."/>
            <person name="Nishiyama T."/>
            <person name="Hasebe M."/>
            <person name="Maruyama T."/>
            <person name="Minagawa J."/>
            <person name="Obokata J."/>
            <person name="Shigenobu S."/>
        </authorList>
    </citation>
    <scope>NUCLEOTIDE SEQUENCE [LARGE SCALE GENOMIC DNA]</scope>
</reference>
<sequence>MKNDSIKVMKARLTKNDSSGHQLSAMTSHRGHGVTDDRGQGVISFTLLNASCSRESILEPRQDWSTAAATVVEGGGGGGGGGGTVEILSSRNN</sequence>
<keyword evidence="3" id="KW-1185">Reference proteome</keyword>
<feature type="region of interest" description="Disordered" evidence="1">
    <location>
        <begin position="13"/>
        <end position="38"/>
    </location>
</feature>
<organism evidence="2 3">
    <name type="scientific">Elysia marginata</name>
    <dbReference type="NCBI Taxonomy" id="1093978"/>
    <lineage>
        <taxon>Eukaryota</taxon>
        <taxon>Metazoa</taxon>
        <taxon>Spiralia</taxon>
        <taxon>Lophotrochozoa</taxon>
        <taxon>Mollusca</taxon>
        <taxon>Gastropoda</taxon>
        <taxon>Heterobranchia</taxon>
        <taxon>Euthyneura</taxon>
        <taxon>Panpulmonata</taxon>
        <taxon>Sacoglossa</taxon>
        <taxon>Placobranchoidea</taxon>
        <taxon>Plakobranchidae</taxon>
        <taxon>Elysia</taxon>
    </lineage>
</organism>